<dbReference type="PROSITE" id="PS50127">
    <property type="entry name" value="UBC_2"/>
    <property type="match status" value="1"/>
</dbReference>
<feature type="domain" description="UBC core" evidence="1">
    <location>
        <begin position="1"/>
        <end position="139"/>
    </location>
</feature>
<evidence type="ECO:0000313" key="2">
    <source>
        <dbReference type="Proteomes" id="UP000515211"/>
    </source>
</evidence>
<proteinExistence type="predicted"/>
<keyword evidence="2" id="KW-1185">Reference proteome</keyword>
<sequence>MTKGASSAEENIFEWKFAIRGPCDTEFEGGIYHGQIQLPAEYSFKPLSFMLLTVRSYLILQENEQGIFDAILCGRIDFSSDPWPSISSSAKDLVKMLHADAKEWLSAVEVQVRGGQLWETDVYTYDSDLVACYCRPTASPPPTAIQELCVTICMLQISLDVV</sequence>
<protein>
    <submittedName>
        <fullName evidence="3">Uncharacterized protein LOC107494410</fullName>
    </submittedName>
</protein>
<dbReference type="Proteomes" id="UP000515211">
    <property type="component" value="Chromosome 6"/>
</dbReference>
<dbReference type="Pfam" id="PF00179">
    <property type="entry name" value="UQ_con"/>
    <property type="match status" value="1"/>
</dbReference>
<evidence type="ECO:0000259" key="1">
    <source>
        <dbReference type="PROSITE" id="PS50127"/>
    </source>
</evidence>
<organism evidence="2 3">
    <name type="scientific">Arachis duranensis</name>
    <name type="common">Wild peanut</name>
    <dbReference type="NCBI Taxonomy" id="130453"/>
    <lineage>
        <taxon>Eukaryota</taxon>
        <taxon>Viridiplantae</taxon>
        <taxon>Streptophyta</taxon>
        <taxon>Embryophyta</taxon>
        <taxon>Tracheophyta</taxon>
        <taxon>Spermatophyta</taxon>
        <taxon>Magnoliopsida</taxon>
        <taxon>eudicotyledons</taxon>
        <taxon>Gunneridae</taxon>
        <taxon>Pentapetalae</taxon>
        <taxon>rosids</taxon>
        <taxon>fabids</taxon>
        <taxon>Fabales</taxon>
        <taxon>Fabaceae</taxon>
        <taxon>Papilionoideae</taxon>
        <taxon>50 kb inversion clade</taxon>
        <taxon>dalbergioids sensu lato</taxon>
        <taxon>Dalbergieae</taxon>
        <taxon>Pterocarpus clade</taxon>
        <taxon>Arachis</taxon>
    </lineage>
</organism>
<name>A0A9C6WKD1_ARADU</name>
<evidence type="ECO:0000313" key="3">
    <source>
        <dbReference type="RefSeq" id="XP_052119042.1"/>
    </source>
</evidence>
<dbReference type="InterPro" id="IPR016135">
    <property type="entry name" value="UBQ-conjugating_enzyme/RWD"/>
</dbReference>
<gene>
    <name evidence="3" type="primary">LOC107494410</name>
</gene>
<reference evidence="3" key="2">
    <citation type="submission" date="2025-08" db="UniProtKB">
        <authorList>
            <consortium name="RefSeq"/>
        </authorList>
    </citation>
    <scope>IDENTIFICATION</scope>
    <source>
        <tissue evidence="3">Whole plant</tissue>
    </source>
</reference>
<dbReference type="GeneID" id="107494410"/>
<dbReference type="InterPro" id="IPR000608">
    <property type="entry name" value="UBC"/>
</dbReference>
<dbReference type="KEGG" id="adu:107494410"/>
<dbReference type="AlphaFoldDB" id="A0A9C6WKD1"/>
<dbReference type="Gene3D" id="3.10.110.10">
    <property type="entry name" value="Ubiquitin Conjugating Enzyme"/>
    <property type="match status" value="1"/>
</dbReference>
<accession>A0A9C6WKD1</accession>
<reference evidence="2" key="1">
    <citation type="journal article" date="2016" name="Nat. Genet.">
        <title>The genome sequences of Arachis duranensis and Arachis ipaensis, the diploid ancestors of cultivated peanut.</title>
        <authorList>
            <person name="Bertioli D.J."/>
            <person name="Cannon S.B."/>
            <person name="Froenicke L."/>
            <person name="Huang G."/>
            <person name="Farmer A.D."/>
            <person name="Cannon E.K."/>
            <person name="Liu X."/>
            <person name="Gao D."/>
            <person name="Clevenger J."/>
            <person name="Dash S."/>
            <person name="Ren L."/>
            <person name="Moretzsohn M.C."/>
            <person name="Shirasawa K."/>
            <person name="Huang W."/>
            <person name="Vidigal B."/>
            <person name="Abernathy B."/>
            <person name="Chu Y."/>
            <person name="Niederhuth C.E."/>
            <person name="Umale P."/>
            <person name="Araujo A.C."/>
            <person name="Kozik A."/>
            <person name="Kim K.D."/>
            <person name="Burow M.D."/>
            <person name="Varshney R.K."/>
            <person name="Wang X."/>
            <person name="Zhang X."/>
            <person name="Barkley N."/>
            <person name="Guimaraes P.M."/>
            <person name="Isobe S."/>
            <person name="Guo B."/>
            <person name="Liao B."/>
            <person name="Stalker H.T."/>
            <person name="Schmitz R.J."/>
            <person name="Scheffler B.E."/>
            <person name="Leal-Bertioli S.C."/>
            <person name="Xun X."/>
            <person name="Jackson S.A."/>
            <person name="Michelmore R."/>
            <person name="Ozias-Akins P."/>
        </authorList>
    </citation>
    <scope>NUCLEOTIDE SEQUENCE [LARGE SCALE GENOMIC DNA]</scope>
    <source>
        <strain evidence="2">cv. V14167</strain>
    </source>
</reference>
<dbReference type="RefSeq" id="XP_052119042.1">
    <property type="nucleotide sequence ID" value="XM_052263082.1"/>
</dbReference>
<dbReference type="SUPFAM" id="SSF54495">
    <property type="entry name" value="UBC-like"/>
    <property type="match status" value="1"/>
</dbReference>